<evidence type="ECO:0000313" key="1">
    <source>
        <dbReference type="EMBL" id="CAG8838474.1"/>
    </source>
</evidence>
<protein>
    <submittedName>
        <fullName evidence="1">11376_t:CDS:1</fullName>
    </submittedName>
</protein>
<comment type="caution">
    <text evidence="1">The sequence shown here is derived from an EMBL/GenBank/DDBJ whole genome shotgun (WGS) entry which is preliminary data.</text>
</comment>
<dbReference type="Proteomes" id="UP000789920">
    <property type="component" value="Unassembled WGS sequence"/>
</dbReference>
<gene>
    <name evidence="1" type="ORF">RPERSI_LOCUS30680</name>
</gene>
<evidence type="ECO:0000313" key="2">
    <source>
        <dbReference type="Proteomes" id="UP000789920"/>
    </source>
</evidence>
<dbReference type="EMBL" id="CAJVQC010120681">
    <property type="protein sequence ID" value="CAG8838474.1"/>
    <property type="molecule type" value="Genomic_DNA"/>
</dbReference>
<name>A0ACA9SGQ3_9GLOM</name>
<accession>A0ACA9SGQ3</accession>
<keyword evidence="2" id="KW-1185">Reference proteome</keyword>
<organism evidence="1 2">
    <name type="scientific">Racocetra persica</name>
    <dbReference type="NCBI Taxonomy" id="160502"/>
    <lineage>
        <taxon>Eukaryota</taxon>
        <taxon>Fungi</taxon>
        <taxon>Fungi incertae sedis</taxon>
        <taxon>Mucoromycota</taxon>
        <taxon>Glomeromycotina</taxon>
        <taxon>Glomeromycetes</taxon>
        <taxon>Diversisporales</taxon>
        <taxon>Gigasporaceae</taxon>
        <taxon>Racocetra</taxon>
    </lineage>
</organism>
<sequence length="252" mass="30005">MSLRSVMSVDDVNSEINFEDEKYKNKAKAGRLKIFKYLKDNGANCCIFDQVIGPSIFGKYGSVPFFVMVRYWSKNNTRNIDDKYDEYCNDYRENFPDNFTKFYFCPPDETPYIKYKNIHFNSECDEGFEYYVQNEDDLLDLLILENDNQQVLSQNSSVSAPSQERNQDNIITDSFKNLASFEYCISVTYKMRFDPSENDIIDYRGFDYFGKRNQQYFAIRDERNHNVQNEADMRTHLNDFNRIFNTIFNNED</sequence>
<feature type="non-terminal residue" evidence="1">
    <location>
        <position position="252"/>
    </location>
</feature>
<proteinExistence type="predicted"/>
<reference evidence="1" key="1">
    <citation type="submission" date="2021-06" db="EMBL/GenBank/DDBJ databases">
        <authorList>
            <person name="Kallberg Y."/>
            <person name="Tangrot J."/>
            <person name="Rosling A."/>
        </authorList>
    </citation>
    <scope>NUCLEOTIDE SEQUENCE</scope>
    <source>
        <strain evidence="1">MA461A</strain>
    </source>
</reference>